<feature type="coiled-coil region" evidence="7">
    <location>
        <begin position="165"/>
        <end position="192"/>
    </location>
</feature>
<dbReference type="GO" id="GO:0005096">
    <property type="term" value="F:GTPase activator activity"/>
    <property type="evidence" value="ECO:0007669"/>
    <property type="project" value="UniProtKB-KW"/>
</dbReference>
<dbReference type="InterPro" id="IPR027267">
    <property type="entry name" value="AH/BAR_dom_sf"/>
</dbReference>
<evidence type="ECO:0000259" key="9">
    <source>
        <dbReference type="PROSITE" id="PS50081"/>
    </source>
</evidence>
<evidence type="ECO:0000256" key="1">
    <source>
        <dbReference type="ARBA" id="ARBA00022468"/>
    </source>
</evidence>
<dbReference type="InterPro" id="IPR002219">
    <property type="entry name" value="PKC_DAG/PE"/>
</dbReference>
<evidence type="ECO:0000256" key="5">
    <source>
        <dbReference type="ARBA" id="ARBA00023054"/>
    </source>
</evidence>
<dbReference type="GO" id="GO:0007165">
    <property type="term" value="P:signal transduction"/>
    <property type="evidence" value="ECO:0007669"/>
    <property type="project" value="InterPro"/>
</dbReference>
<dbReference type="SUPFAM" id="SSF48350">
    <property type="entry name" value="GTPase activation domain, GAP"/>
    <property type="match status" value="1"/>
</dbReference>
<reference evidence="12 13" key="1">
    <citation type="submission" date="2019-09" db="EMBL/GenBank/DDBJ databases">
        <title>Bird 10,000 Genomes (B10K) Project - Family phase.</title>
        <authorList>
            <person name="Zhang G."/>
        </authorList>
    </citation>
    <scope>NUCLEOTIDE SEQUENCE [LARGE SCALE GENOMIC DNA]</scope>
    <source>
        <strain evidence="12">B10K-DU-012-10</strain>
        <tissue evidence="12">Blood</tissue>
    </source>
</reference>
<evidence type="ECO:0000259" key="11">
    <source>
        <dbReference type="PROSITE" id="PS51741"/>
    </source>
</evidence>
<evidence type="ECO:0000256" key="2">
    <source>
        <dbReference type="ARBA" id="ARBA00022723"/>
    </source>
</evidence>
<dbReference type="PANTHER" id="PTHR15228">
    <property type="entry name" value="SPERMATHECAL PHYSIOLOGY VARIANT"/>
    <property type="match status" value="1"/>
</dbReference>
<dbReference type="SUPFAM" id="SSF103657">
    <property type="entry name" value="BAR/IMD domain-like"/>
    <property type="match status" value="1"/>
</dbReference>
<dbReference type="PROSITE" id="PS51741">
    <property type="entry name" value="F_BAR"/>
    <property type="match status" value="1"/>
</dbReference>
<dbReference type="GO" id="GO:0051056">
    <property type="term" value="P:regulation of small GTPase mediated signal transduction"/>
    <property type="evidence" value="ECO:0007669"/>
    <property type="project" value="UniProtKB-ARBA"/>
</dbReference>
<keyword evidence="1" id="KW-0343">GTPase activation</keyword>
<feature type="region of interest" description="Disordered" evidence="8">
    <location>
        <begin position="284"/>
        <end position="361"/>
    </location>
</feature>
<accession>A0A7K6C626</accession>
<evidence type="ECO:0000313" key="13">
    <source>
        <dbReference type="Proteomes" id="UP000584880"/>
    </source>
</evidence>
<dbReference type="Pfam" id="PF22699">
    <property type="entry name" value="GMIP-like_FCH"/>
    <property type="match status" value="1"/>
</dbReference>
<keyword evidence="4" id="KW-0862">Zinc</keyword>
<dbReference type="InterPro" id="IPR008936">
    <property type="entry name" value="Rho_GTPase_activation_prot"/>
</dbReference>
<gene>
    <name evidence="12" type="primary">Gmip</name>
    <name evidence="12" type="ORF">PTIVIO_R01488</name>
</gene>
<feature type="domain" description="F-BAR" evidence="11">
    <location>
        <begin position="98"/>
        <end position="259"/>
    </location>
</feature>
<evidence type="ECO:0000313" key="12">
    <source>
        <dbReference type="EMBL" id="NWV09270.1"/>
    </source>
</evidence>
<dbReference type="SMART" id="SM00109">
    <property type="entry name" value="C1"/>
    <property type="match status" value="1"/>
</dbReference>
<dbReference type="SMART" id="SM00324">
    <property type="entry name" value="RhoGAP"/>
    <property type="match status" value="1"/>
</dbReference>
<dbReference type="Gene3D" id="3.30.60.20">
    <property type="match status" value="1"/>
</dbReference>
<keyword evidence="5 6" id="KW-0175">Coiled coil</keyword>
<keyword evidence="3" id="KW-0863">Zinc-finger</keyword>
<evidence type="ECO:0000256" key="7">
    <source>
        <dbReference type="SAM" id="Coils"/>
    </source>
</evidence>
<proteinExistence type="predicted"/>
<dbReference type="PROSITE" id="PS00479">
    <property type="entry name" value="ZF_DAG_PE_1"/>
    <property type="match status" value="1"/>
</dbReference>
<protein>
    <submittedName>
        <fullName evidence="12">GMIP protein</fullName>
    </submittedName>
</protein>
<organism evidence="12 13">
    <name type="scientific">Ptilonorhynchus violaceus</name>
    <name type="common">Satin bowerbird</name>
    <name type="synonym">Pyrrhocorax violaceus</name>
    <dbReference type="NCBI Taxonomy" id="28724"/>
    <lineage>
        <taxon>Eukaryota</taxon>
        <taxon>Metazoa</taxon>
        <taxon>Chordata</taxon>
        <taxon>Craniata</taxon>
        <taxon>Vertebrata</taxon>
        <taxon>Euteleostomi</taxon>
        <taxon>Archelosauria</taxon>
        <taxon>Archosauria</taxon>
        <taxon>Dinosauria</taxon>
        <taxon>Saurischia</taxon>
        <taxon>Theropoda</taxon>
        <taxon>Coelurosauria</taxon>
        <taxon>Aves</taxon>
        <taxon>Neognathae</taxon>
        <taxon>Neoaves</taxon>
        <taxon>Telluraves</taxon>
        <taxon>Australaves</taxon>
        <taxon>Passeriformes</taxon>
        <taxon>Ptilonorhynchidae</taxon>
        <taxon>Ptilonorhynchus</taxon>
    </lineage>
</organism>
<evidence type="ECO:0000256" key="8">
    <source>
        <dbReference type="SAM" id="MobiDB-lite"/>
    </source>
</evidence>
<dbReference type="Pfam" id="PF00620">
    <property type="entry name" value="RhoGAP"/>
    <property type="match status" value="1"/>
</dbReference>
<dbReference type="InterPro" id="IPR031160">
    <property type="entry name" value="F_BAR_dom"/>
</dbReference>
<feature type="domain" description="Rho-GAP" evidence="10">
    <location>
        <begin position="465"/>
        <end position="664"/>
    </location>
</feature>
<feature type="domain" description="Phorbol-ester/DAG-type" evidence="9">
    <location>
        <begin position="407"/>
        <end position="451"/>
    </location>
</feature>
<comment type="caution">
    <text evidence="12">The sequence shown here is derived from an EMBL/GenBank/DDBJ whole genome shotgun (WGS) entry which is preliminary data.</text>
</comment>
<evidence type="ECO:0000256" key="4">
    <source>
        <dbReference type="ARBA" id="ARBA00022833"/>
    </source>
</evidence>
<dbReference type="Gene3D" id="1.10.555.10">
    <property type="entry name" value="Rho GTPase activation protein"/>
    <property type="match status" value="1"/>
</dbReference>
<dbReference type="Gene3D" id="1.20.1270.60">
    <property type="entry name" value="Arfaptin homology (AH) domain/BAR domain"/>
    <property type="match status" value="1"/>
</dbReference>
<feature type="non-terminal residue" evidence="12">
    <location>
        <position position="665"/>
    </location>
</feature>
<dbReference type="InterPro" id="IPR054713">
    <property type="entry name" value="GMIP/FCHO2-like_FCH"/>
</dbReference>
<feature type="compositionally biased region" description="Polar residues" evidence="8">
    <location>
        <begin position="323"/>
        <end position="337"/>
    </location>
</feature>
<dbReference type="EMBL" id="VZRJ01007822">
    <property type="protein sequence ID" value="NWV09270.1"/>
    <property type="molecule type" value="Genomic_DNA"/>
</dbReference>
<sequence length="665" mass="74965">EADARLLRSEGGVEAALEFAKGWCQGARDILAWMEKRLGYGNGMEFPELPHPGKCPRPGWIHLGIPKRAGNGISSEIPIPGFPALFPPRHSRPIPVFQPLSAKRNEMEKWRKEFKDQWAKEQKRMSDSRSALRKARGHFRLRSEELEKAKEEFLSSAGGAPGKARERRRRCCEEARARLQEAEGQYRSCVADANFRRQELEKARARIVSHIRKLIFQGDEVLTWVTLRMFQHRLAQSERIPAEFRRLSDLCRPYRAGEEYLEFIQGLRSEELREEVFEFEPFVPRESFPRSPPGGKRKTGSGSGSAPGDSAEDPARKLFPNGEQGSVKSLGSDTDSLGGTWEFRPLDSPDSSPGNSKWELWKAPSTGTVSSWDDLEERDSLQNSLENENGALQQQFRNVSLSGAAQSHRLRKLRGPSKCRECDNFLVSGFECEECSLACHKKCLESLLISCGRRKLLPRLPLFGIHLELIPRDHPGEIPFLVRMCTAQIEARALRVQGIYRISGSKSRLEKLCQALENGRDLVDLSELSPHDVAGVLKHFLKELPAPLLQSQLYDELMALARDLQKVPEEGAEFPGDPVRRMRELLGKLPGSNYSTLEHLVEHLERVAENFQENKMSPNNLGIVFGPTLIRPGSGGAGSMSCLLDSGYQAQLVEFLIQNRRRIFG</sequence>
<dbReference type="SUPFAM" id="SSF57889">
    <property type="entry name" value="Cysteine-rich domain"/>
    <property type="match status" value="1"/>
</dbReference>
<dbReference type="InterPro" id="IPR000198">
    <property type="entry name" value="RhoGAP_dom"/>
</dbReference>
<dbReference type="CDD" id="cd20816">
    <property type="entry name" value="C1_GMIP-like"/>
    <property type="match status" value="1"/>
</dbReference>
<evidence type="ECO:0000259" key="10">
    <source>
        <dbReference type="PROSITE" id="PS50238"/>
    </source>
</evidence>
<feature type="non-terminal residue" evidence="12">
    <location>
        <position position="1"/>
    </location>
</feature>
<dbReference type="Pfam" id="PF00130">
    <property type="entry name" value="C1_1"/>
    <property type="match status" value="1"/>
</dbReference>
<dbReference type="InterPro" id="IPR046349">
    <property type="entry name" value="C1-like_sf"/>
</dbReference>
<dbReference type="GO" id="GO:0005886">
    <property type="term" value="C:plasma membrane"/>
    <property type="evidence" value="ECO:0007669"/>
    <property type="project" value="TreeGrafter"/>
</dbReference>
<evidence type="ECO:0000256" key="6">
    <source>
        <dbReference type="PROSITE-ProRule" id="PRU01077"/>
    </source>
</evidence>
<dbReference type="InterPro" id="IPR051025">
    <property type="entry name" value="RhoGAP"/>
</dbReference>
<dbReference type="PROSITE" id="PS50238">
    <property type="entry name" value="RHOGAP"/>
    <property type="match status" value="1"/>
</dbReference>
<evidence type="ECO:0000256" key="3">
    <source>
        <dbReference type="ARBA" id="ARBA00022771"/>
    </source>
</evidence>
<dbReference type="Proteomes" id="UP000584880">
    <property type="component" value="Unassembled WGS sequence"/>
</dbReference>
<keyword evidence="13" id="KW-1185">Reference proteome</keyword>
<name>A0A7K6C626_PTIVI</name>
<dbReference type="GO" id="GO:0008270">
    <property type="term" value="F:zinc ion binding"/>
    <property type="evidence" value="ECO:0007669"/>
    <property type="project" value="UniProtKB-KW"/>
</dbReference>
<dbReference type="PANTHER" id="PTHR15228:SF16">
    <property type="entry name" value="GEM-INTERACTING PROTEIN"/>
    <property type="match status" value="1"/>
</dbReference>
<dbReference type="PROSITE" id="PS50081">
    <property type="entry name" value="ZF_DAG_PE_2"/>
    <property type="match status" value="1"/>
</dbReference>
<dbReference type="AlphaFoldDB" id="A0A7K6C626"/>
<keyword evidence="2" id="KW-0479">Metal-binding</keyword>